<evidence type="ECO:0000256" key="1">
    <source>
        <dbReference type="SAM" id="MobiDB-lite"/>
    </source>
</evidence>
<feature type="compositionally biased region" description="Acidic residues" evidence="1">
    <location>
        <begin position="40"/>
        <end position="50"/>
    </location>
</feature>
<reference evidence="2" key="1">
    <citation type="submission" date="2025-08" db="UniProtKB">
        <authorList>
            <consortium name="Ensembl"/>
        </authorList>
    </citation>
    <scope>IDENTIFICATION</scope>
</reference>
<name>A0A8C4Q685_EPTBU</name>
<accession>A0A8C4Q685</accession>
<organism evidence="2 3">
    <name type="scientific">Eptatretus burgeri</name>
    <name type="common">Inshore hagfish</name>
    <dbReference type="NCBI Taxonomy" id="7764"/>
    <lineage>
        <taxon>Eukaryota</taxon>
        <taxon>Metazoa</taxon>
        <taxon>Chordata</taxon>
        <taxon>Craniata</taxon>
        <taxon>Vertebrata</taxon>
        <taxon>Cyclostomata</taxon>
        <taxon>Myxini</taxon>
        <taxon>Myxiniformes</taxon>
        <taxon>Myxinidae</taxon>
        <taxon>Eptatretinae</taxon>
        <taxon>Eptatretus</taxon>
    </lineage>
</organism>
<protein>
    <submittedName>
        <fullName evidence="2">Uncharacterized protein</fullName>
    </submittedName>
</protein>
<dbReference type="AlphaFoldDB" id="A0A8C4Q685"/>
<reference evidence="2" key="2">
    <citation type="submission" date="2025-09" db="UniProtKB">
        <authorList>
            <consortium name="Ensembl"/>
        </authorList>
    </citation>
    <scope>IDENTIFICATION</scope>
</reference>
<evidence type="ECO:0000313" key="2">
    <source>
        <dbReference type="Ensembl" id="ENSEBUP00000010388.1"/>
    </source>
</evidence>
<feature type="region of interest" description="Disordered" evidence="1">
    <location>
        <begin position="1"/>
        <end position="50"/>
    </location>
</feature>
<sequence length="50" mass="5212">MAIRNKMITEGLDPDLLQTPDAPVPSGGEAIKSEPAPEGNDSDSEDSLSD</sequence>
<dbReference type="Ensembl" id="ENSEBUT00000010935.1">
    <property type="protein sequence ID" value="ENSEBUP00000010388.1"/>
    <property type="gene ID" value="ENSEBUG00000006687.1"/>
</dbReference>
<proteinExistence type="predicted"/>
<keyword evidence="3" id="KW-1185">Reference proteome</keyword>
<dbReference type="Proteomes" id="UP000694388">
    <property type="component" value="Unplaced"/>
</dbReference>
<evidence type="ECO:0000313" key="3">
    <source>
        <dbReference type="Proteomes" id="UP000694388"/>
    </source>
</evidence>